<accession>A0AAE7UQ24</accession>
<dbReference type="KEGG" id="arui:G6M88_05455"/>
<dbReference type="AlphaFoldDB" id="A0AAE7UQ24"/>
<proteinExistence type="predicted"/>
<protein>
    <submittedName>
        <fullName evidence="3">VWA domain-containing protein</fullName>
    </submittedName>
</protein>
<dbReference type="InterPro" id="IPR036465">
    <property type="entry name" value="vWFA_dom_sf"/>
</dbReference>
<dbReference type="SMART" id="SM00327">
    <property type="entry name" value="VWA"/>
    <property type="match status" value="1"/>
</dbReference>
<evidence type="ECO:0000313" key="5">
    <source>
        <dbReference type="Proteomes" id="UP000822331"/>
    </source>
</evidence>
<dbReference type="Proteomes" id="UP000822331">
    <property type="component" value="Unassembled WGS sequence"/>
</dbReference>
<dbReference type="PROSITE" id="PS50234">
    <property type="entry name" value="VWFA"/>
    <property type="match status" value="1"/>
</dbReference>
<evidence type="ECO:0000313" key="2">
    <source>
        <dbReference type="EMBL" id="NTF38799.1"/>
    </source>
</evidence>
<reference evidence="2 5" key="1">
    <citation type="journal article" date="2020" name="Science">
        <title>Unexpected conservation and global transmission of agrobacterial virulence plasmids.</title>
        <authorList>
            <person name="Weisberg A.J."/>
            <person name="Davis E.W. 2nd"/>
            <person name="Tabima J."/>
            <person name="Belcher M.S."/>
            <person name="Miller M."/>
            <person name="Kuo C.H."/>
            <person name="Loper J.E."/>
            <person name="Grunwald N.J."/>
            <person name="Putnam M.L."/>
            <person name="Chang J.H."/>
        </authorList>
    </citation>
    <scope>NUCLEOTIDE SEQUENCE [LARGE SCALE GENOMIC DNA]</scope>
    <source>
        <strain evidence="2 5">A19/93</strain>
    </source>
</reference>
<dbReference type="Proteomes" id="UP000663912">
    <property type="component" value="Chromosome 1"/>
</dbReference>
<dbReference type="Pfam" id="PF00092">
    <property type="entry name" value="VWA"/>
    <property type="match status" value="1"/>
</dbReference>
<name>A0AAE7UQ24_9HYPH</name>
<keyword evidence="5" id="KW-1185">Reference proteome</keyword>
<dbReference type="InterPro" id="IPR028087">
    <property type="entry name" value="Tad_N"/>
</dbReference>
<feature type="domain" description="VWFA" evidence="1">
    <location>
        <begin position="161"/>
        <end position="397"/>
    </location>
</feature>
<evidence type="ECO:0000313" key="4">
    <source>
        <dbReference type="Proteomes" id="UP000663912"/>
    </source>
</evidence>
<evidence type="ECO:0000313" key="3">
    <source>
        <dbReference type="EMBL" id="QTF99876.1"/>
    </source>
</evidence>
<dbReference type="InterPro" id="IPR002035">
    <property type="entry name" value="VWF_A"/>
</dbReference>
<dbReference type="EMBL" id="JAAMCP010000011">
    <property type="protein sequence ID" value="NTF38799.1"/>
    <property type="molecule type" value="Genomic_DNA"/>
</dbReference>
<dbReference type="RefSeq" id="WP_141680804.1">
    <property type="nucleotide sequence ID" value="NZ_CP049206.1"/>
</dbReference>
<reference evidence="3" key="2">
    <citation type="submission" date="2020-02" db="EMBL/GenBank/DDBJ databases">
        <title>Unexpected conservation and global transmission of agrobacterial virulence plasmids.</title>
        <authorList>
            <person name="Weisberg A.J."/>
            <person name="Davis E.W. II"/>
            <person name="Tabima J.R."/>
            <person name="Belcher M.S."/>
            <person name="Miller M."/>
            <person name="Kuo C.-H."/>
            <person name="Loper J.E."/>
            <person name="Grunwald N.J."/>
            <person name="Putnam M.L."/>
            <person name="Chang J.H."/>
        </authorList>
    </citation>
    <scope>NUCLEOTIDE SEQUENCE</scope>
    <source>
        <strain evidence="3">W2/73</strain>
    </source>
</reference>
<evidence type="ECO:0000259" key="1">
    <source>
        <dbReference type="PROSITE" id="PS50234"/>
    </source>
</evidence>
<organism evidence="3 4">
    <name type="scientific">Agrobacterium rubi</name>
    <dbReference type="NCBI Taxonomy" id="28099"/>
    <lineage>
        <taxon>Bacteria</taxon>
        <taxon>Pseudomonadati</taxon>
        <taxon>Pseudomonadota</taxon>
        <taxon>Alphaproteobacteria</taxon>
        <taxon>Hyphomicrobiales</taxon>
        <taxon>Rhizobiaceae</taxon>
        <taxon>Rhizobium/Agrobacterium group</taxon>
        <taxon>Agrobacterium</taxon>
    </lineage>
</organism>
<sequence>MKTRMRALLRDRQGNFAMITAITLPLLMGFAGAGIEFNKALQVKSDLQNAADGATLAAATMFRESAGDKSDEELKTVVKQFLSGQEFAQDMKPADQKTFGDNTDVVPVRSNTTKGTNFKISTTVRYQMPLNPLLGLVGATSITISATSTAESSFNNGAPLSMYLVLDRSGSMSFKTNTVDRSKPWCQNFTEANWTSKPADLKPTSPCYVAKITSLKTAVSYLVTTLNAADPTYKAYGSQGSTLTRTGAIAYNHESFSGQDIDWGTKKANAYVQAIPLVPEGGTNADAALVTAFNALKSTNTKETDEHKKNGNLSFNRYIVLMTDGEMTGKGSSWDAPTDAAVRETCAKAKADDIKIFTVAFMAPAKGKSLLQACATSADNYYAPENMEEIVEAFGDIARKASGNVSRLTN</sequence>
<dbReference type="Gene3D" id="3.40.50.410">
    <property type="entry name" value="von Willebrand factor, type A domain"/>
    <property type="match status" value="1"/>
</dbReference>
<gene>
    <name evidence="2" type="ORF">G6L72_19050</name>
    <name evidence="3" type="ORF">G6M88_05455</name>
</gene>
<dbReference type="SUPFAM" id="SSF53300">
    <property type="entry name" value="vWA-like"/>
    <property type="match status" value="1"/>
</dbReference>
<dbReference type="Pfam" id="PF13400">
    <property type="entry name" value="Tad"/>
    <property type="match status" value="1"/>
</dbReference>
<dbReference type="CDD" id="cd00198">
    <property type="entry name" value="vWFA"/>
    <property type="match status" value="1"/>
</dbReference>
<dbReference type="EMBL" id="CP049206">
    <property type="protein sequence ID" value="QTF99876.1"/>
    <property type="molecule type" value="Genomic_DNA"/>
</dbReference>